<feature type="domain" description="GED" evidence="1">
    <location>
        <begin position="1"/>
        <end position="76"/>
    </location>
</feature>
<dbReference type="PANTHER" id="PTHR11566">
    <property type="entry name" value="DYNAMIN"/>
    <property type="match status" value="1"/>
</dbReference>
<protein>
    <submittedName>
        <fullName evidence="2">Dynamin-related protein DRPA</fullName>
        <ecNumber evidence="2">3.6.5.5</ecNumber>
    </submittedName>
</protein>
<dbReference type="VEuPathDB" id="ToxoDB:TGP89_267800E"/>
<dbReference type="PANTHER" id="PTHR11566:SF21">
    <property type="entry name" value="DYNAMIN RELATED PROTEIN 1, ISOFORM A"/>
    <property type="match status" value="1"/>
</dbReference>
<dbReference type="GO" id="GO:0005525">
    <property type="term" value="F:GTP binding"/>
    <property type="evidence" value="ECO:0007669"/>
    <property type="project" value="InterPro"/>
</dbReference>
<evidence type="ECO:0000313" key="3">
    <source>
        <dbReference type="Proteomes" id="UP000028828"/>
    </source>
</evidence>
<dbReference type="AlphaFoldDB" id="A0A086JBR8"/>
<sequence>KNVSDAVPKSIMYFMVNTAKDVLQRELVAQLYREELFGELMKEADDVAERRMQCKQLLRSLRAAGDVLSHIRDFSLSDGTSFASACR</sequence>
<dbReference type="InterPro" id="IPR022812">
    <property type="entry name" value="Dynamin"/>
</dbReference>
<organism evidence="2 3">
    <name type="scientific">Toxoplasma gondii p89</name>
    <dbReference type="NCBI Taxonomy" id="943119"/>
    <lineage>
        <taxon>Eukaryota</taxon>
        <taxon>Sar</taxon>
        <taxon>Alveolata</taxon>
        <taxon>Apicomplexa</taxon>
        <taxon>Conoidasida</taxon>
        <taxon>Coccidia</taxon>
        <taxon>Eucoccidiorida</taxon>
        <taxon>Eimeriorina</taxon>
        <taxon>Sarcocystidae</taxon>
        <taxon>Toxoplasma</taxon>
    </lineage>
</organism>
<feature type="non-terminal residue" evidence="2">
    <location>
        <position position="1"/>
    </location>
</feature>
<evidence type="ECO:0000313" key="2">
    <source>
        <dbReference type="EMBL" id="KFG29586.1"/>
    </source>
</evidence>
<dbReference type="EMBL" id="AEYI02002145">
    <property type="protein sequence ID" value="KFG29586.1"/>
    <property type="molecule type" value="Genomic_DNA"/>
</dbReference>
<dbReference type="GO" id="GO:0005874">
    <property type="term" value="C:microtubule"/>
    <property type="evidence" value="ECO:0007669"/>
    <property type="project" value="TreeGrafter"/>
</dbReference>
<dbReference type="GO" id="GO:0005737">
    <property type="term" value="C:cytoplasm"/>
    <property type="evidence" value="ECO:0007669"/>
    <property type="project" value="TreeGrafter"/>
</dbReference>
<dbReference type="GO" id="GO:0008017">
    <property type="term" value="F:microtubule binding"/>
    <property type="evidence" value="ECO:0007669"/>
    <property type="project" value="TreeGrafter"/>
</dbReference>
<accession>A0A086JBR8</accession>
<dbReference type="GO" id="GO:0016020">
    <property type="term" value="C:membrane"/>
    <property type="evidence" value="ECO:0007669"/>
    <property type="project" value="TreeGrafter"/>
</dbReference>
<comment type="caution">
    <text evidence="2">The sequence shown here is derived from an EMBL/GenBank/DDBJ whole genome shotgun (WGS) entry which is preliminary data.</text>
</comment>
<evidence type="ECO:0000259" key="1">
    <source>
        <dbReference type="PROSITE" id="PS51388"/>
    </source>
</evidence>
<dbReference type="GO" id="GO:0003924">
    <property type="term" value="F:GTPase activity"/>
    <property type="evidence" value="ECO:0007669"/>
    <property type="project" value="InterPro"/>
</dbReference>
<keyword evidence="2" id="KW-0378">Hydrolase</keyword>
<dbReference type="SMART" id="SM00302">
    <property type="entry name" value="GED"/>
    <property type="match status" value="1"/>
</dbReference>
<name>A0A086JBR8_TOXGO</name>
<reference evidence="2 3" key="1">
    <citation type="submission" date="2014-03" db="EMBL/GenBank/DDBJ databases">
        <authorList>
            <person name="Sibley D."/>
            <person name="Venepally P."/>
            <person name="Karamycheva S."/>
            <person name="Hadjithomas M."/>
            <person name="Khan A."/>
            <person name="Brunk B."/>
            <person name="Roos D."/>
            <person name="Caler E."/>
            <person name="Lorenzi H."/>
        </authorList>
    </citation>
    <scope>NUCLEOTIDE SEQUENCE [LARGE SCALE GENOMIC DNA]</scope>
    <source>
        <strain evidence="3">p89</strain>
    </source>
</reference>
<dbReference type="EC" id="3.6.5.5" evidence="2"/>
<dbReference type="Pfam" id="PF02212">
    <property type="entry name" value="GED"/>
    <property type="match status" value="1"/>
</dbReference>
<dbReference type="Gene3D" id="1.20.120.1240">
    <property type="entry name" value="Dynamin, middle domain"/>
    <property type="match status" value="1"/>
</dbReference>
<dbReference type="InterPro" id="IPR003130">
    <property type="entry name" value="GED"/>
</dbReference>
<proteinExistence type="predicted"/>
<dbReference type="Proteomes" id="UP000028828">
    <property type="component" value="Unassembled WGS sequence"/>
</dbReference>
<gene>
    <name evidence="2" type="ORF">TGP89_267800E</name>
</gene>
<dbReference type="InterPro" id="IPR020850">
    <property type="entry name" value="GED_dom"/>
</dbReference>
<dbReference type="PROSITE" id="PS51388">
    <property type="entry name" value="GED"/>
    <property type="match status" value="1"/>
</dbReference>